<dbReference type="GO" id="GO:0032259">
    <property type="term" value="P:methylation"/>
    <property type="evidence" value="ECO:0007669"/>
    <property type="project" value="UniProtKB-KW"/>
</dbReference>
<dbReference type="Gene3D" id="3.40.50.150">
    <property type="entry name" value="Vaccinia Virus protein VP39"/>
    <property type="match status" value="1"/>
</dbReference>
<proteinExistence type="predicted"/>
<sequence length="239" mass="27712">MKRNFLFAWYQTPRGKLLQQLEADYIQRSITVSCKQTILQIGGLGWESEFIDCSLYKNFTILDAKSLGCDKARKIQAKSHSLPLQSNSVDMIIIPHLLEFDASRFQTMREVERVLKPEGILVMLNFNPWSLWVRYQYLWDKKMADSWGGHFISRPRVLDWLKLLNFEVTVSSEFSLDTVKSTHGKFITRGYSLTSTAYAIRAIKRRYNLIPLTPVTALNPRLILANPLNTPTTQKNRHD</sequence>
<keyword evidence="3" id="KW-1185">Reference proteome</keyword>
<dbReference type="SUPFAM" id="SSF53335">
    <property type="entry name" value="S-adenosyl-L-methionine-dependent methyltransferases"/>
    <property type="match status" value="1"/>
</dbReference>
<accession>A0A2S6H7A0</accession>
<dbReference type="RefSeq" id="WP_104422615.1">
    <property type="nucleotide sequence ID" value="NZ_PTIY01000002.1"/>
</dbReference>
<dbReference type="EMBL" id="PTIY01000002">
    <property type="protein sequence ID" value="PPK73369.1"/>
    <property type="molecule type" value="Genomic_DNA"/>
</dbReference>
<evidence type="ECO:0000259" key="1">
    <source>
        <dbReference type="Pfam" id="PF08241"/>
    </source>
</evidence>
<dbReference type="OrthoDB" id="6191410at2"/>
<keyword evidence="2" id="KW-0808">Transferase</keyword>
<evidence type="ECO:0000313" key="2">
    <source>
        <dbReference type="EMBL" id="PPK73369.1"/>
    </source>
</evidence>
<protein>
    <submittedName>
        <fullName evidence="2">Methyltransferase family protein</fullName>
    </submittedName>
</protein>
<reference evidence="2 3" key="1">
    <citation type="submission" date="2018-02" db="EMBL/GenBank/DDBJ databases">
        <title>Subsurface microbial communities from deep shales in Ohio and West Virginia, USA.</title>
        <authorList>
            <person name="Wrighton K."/>
        </authorList>
    </citation>
    <scope>NUCLEOTIDE SEQUENCE [LARGE SCALE GENOMIC DNA]</scope>
    <source>
        <strain evidence="2 3">OWC-G53F</strain>
    </source>
</reference>
<dbReference type="InterPro" id="IPR029063">
    <property type="entry name" value="SAM-dependent_MTases_sf"/>
</dbReference>
<organism evidence="2 3">
    <name type="scientific">Methylobacter tundripaludum</name>
    <dbReference type="NCBI Taxonomy" id="173365"/>
    <lineage>
        <taxon>Bacteria</taxon>
        <taxon>Pseudomonadati</taxon>
        <taxon>Pseudomonadota</taxon>
        <taxon>Gammaproteobacteria</taxon>
        <taxon>Methylococcales</taxon>
        <taxon>Methylococcaceae</taxon>
        <taxon>Methylobacter</taxon>
    </lineage>
</organism>
<keyword evidence="2" id="KW-0489">Methyltransferase</keyword>
<dbReference type="Pfam" id="PF08241">
    <property type="entry name" value="Methyltransf_11"/>
    <property type="match status" value="1"/>
</dbReference>
<feature type="domain" description="Methyltransferase type 11" evidence="1">
    <location>
        <begin position="73"/>
        <end position="123"/>
    </location>
</feature>
<evidence type="ECO:0000313" key="3">
    <source>
        <dbReference type="Proteomes" id="UP000238071"/>
    </source>
</evidence>
<dbReference type="AlphaFoldDB" id="A0A2S6H7A0"/>
<name>A0A2S6H7A0_9GAMM</name>
<comment type="caution">
    <text evidence="2">The sequence shown here is derived from an EMBL/GenBank/DDBJ whole genome shotgun (WGS) entry which is preliminary data.</text>
</comment>
<dbReference type="GO" id="GO:0008757">
    <property type="term" value="F:S-adenosylmethionine-dependent methyltransferase activity"/>
    <property type="evidence" value="ECO:0007669"/>
    <property type="project" value="InterPro"/>
</dbReference>
<gene>
    <name evidence="2" type="ORF">B0F88_102354</name>
</gene>
<dbReference type="Proteomes" id="UP000238071">
    <property type="component" value="Unassembled WGS sequence"/>
</dbReference>
<dbReference type="InterPro" id="IPR013216">
    <property type="entry name" value="Methyltransf_11"/>
</dbReference>